<dbReference type="OrthoDB" id="9795655at2"/>
<feature type="transmembrane region" description="Helical" evidence="9">
    <location>
        <begin position="151"/>
        <end position="172"/>
    </location>
</feature>
<keyword evidence="4 9" id="KW-0997">Cell inner membrane</keyword>
<evidence type="ECO:0000256" key="3">
    <source>
        <dbReference type="ARBA" id="ARBA00022475"/>
    </source>
</evidence>
<dbReference type="EMBL" id="QNSE01000006">
    <property type="protein sequence ID" value="RBP83538.1"/>
    <property type="molecule type" value="Genomic_DNA"/>
</dbReference>
<protein>
    <recommendedName>
        <fullName evidence="9">TRAP transporter small permease protein</fullName>
    </recommendedName>
</protein>
<feature type="transmembrane region" description="Helical" evidence="9">
    <location>
        <begin position="109"/>
        <end position="131"/>
    </location>
</feature>
<evidence type="ECO:0000313" key="11">
    <source>
        <dbReference type="EMBL" id="RBP83538.1"/>
    </source>
</evidence>
<evidence type="ECO:0000256" key="9">
    <source>
        <dbReference type="RuleBase" id="RU369079"/>
    </source>
</evidence>
<keyword evidence="7 9" id="KW-0472">Membrane</keyword>
<evidence type="ECO:0000256" key="1">
    <source>
        <dbReference type="ARBA" id="ARBA00004429"/>
    </source>
</evidence>
<evidence type="ECO:0000256" key="6">
    <source>
        <dbReference type="ARBA" id="ARBA00022989"/>
    </source>
</evidence>
<dbReference type="Pfam" id="PF04290">
    <property type="entry name" value="DctQ"/>
    <property type="match status" value="1"/>
</dbReference>
<dbReference type="RefSeq" id="WP_113916514.1">
    <property type="nucleotide sequence ID" value="NZ_QNSE01000006.1"/>
</dbReference>
<keyword evidence="2 9" id="KW-0813">Transport</keyword>
<comment type="similarity">
    <text evidence="8 9">Belongs to the TRAP transporter small permease family.</text>
</comment>
<evidence type="ECO:0000259" key="10">
    <source>
        <dbReference type="Pfam" id="PF04290"/>
    </source>
</evidence>
<feature type="transmembrane region" description="Helical" evidence="9">
    <location>
        <begin position="41"/>
        <end position="60"/>
    </location>
</feature>
<name>A0A366JCB0_9GAMM</name>
<comment type="subcellular location">
    <subcellularLocation>
        <location evidence="1 9">Cell inner membrane</location>
        <topology evidence="1 9">Multi-pass membrane protein</topology>
    </subcellularLocation>
</comment>
<organism evidence="11 12">
    <name type="scientific">Marinomonas rhizomae</name>
    <dbReference type="NCBI Taxonomy" id="491948"/>
    <lineage>
        <taxon>Bacteria</taxon>
        <taxon>Pseudomonadati</taxon>
        <taxon>Pseudomonadota</taxon>
        <taxon>Gammaproteobacteria</taxon>
        <taxon>Oceanospirillales</taxon>
        <taxon>Oceanospirillaceae</taxon>
        <taxon>Marinomonas</taxon>
    </lineage>
</organism>
<dbReference type="PANTHER" id="PTHR35011:SF4">
    <property type="entry name" value="SLL1102 PROTEIN"/>
    <property type="match status" value="1"/>
</dbReference>
<evidence type="ECO:0000313" key="12">
    <source>
        <dbReference type="Proteomes" id="UP000252792"/>
    </source>
</evidence>
<proteinExistence type="inferred from homology"/>
<evidence type="ECO:0000256" key="5">
    <source>
        <dbReference type="ARBA" id="ARBA00022692"/>
    </source>
</evidence>
<reference evidence="11 12" key="1">
    <citation type="submission" date="2018-06" db="EMBL/GenBank/DDBJ databases">
        <title>Genomic Encyclopedia of Type Strains, Phase III (KMG-III): the genomes of soil and plant-associated and newly described type strains.</title>
        <authorList>
            <person name="Whitman W."/>
        </authorList>
    </citation>
    <scope>NUCLEOTIDE SEQUENCE [LARGE SCALE GENOMIC DNA]</scope>
    <source>
        <strain evidence="11 12">CECT 7377</strain>
    </source>
</reference>
<dbReference type="AlphaFoldDB" id="A0A366JCB0"/>
<evidence type="ECO:0000256" key="4">
    <source>
        <dbReference type="ARBA" id="ARBA00022519"/>
    </source>
</evidence>
<comment type="subunit">
    <text evidence="9">The complex comprises the extracytoplasmic solute receptor protein and the two transmembrane proteins.</text>
</comment>
<evidence type="ECO:0000256" key="8">
    <source>
        <dbReference type="ARBA" id="ARBA00038436"/>
    </source>
</evidence>
<comment type="function">
    <text evidence="9">Part of the tripartite ATP-independent periplasmic (TRAP) transport system.</text>
</comment>
<dbReference type="GO" id="GO:0005886">
    <property type="term" value="C:plasma membrane"/>
    <property type="evidence" value="ECO:0007669"/>
    <property type="project" value="UniProtKB-SubCell"/>
</dbReference>
<dbReference type="Proteomes" id="UP000252792">
    <property type="component" value="Unassembled WGS sequence"/>
</dbReference>
<evidence type="ECO:0000256" key="2">
    <source>
        <dbReference type="ARBA" id="ARBA00022448"/>
    </source>
</evidence>
<gene>
    <name evidence="11" type="ORF">DFP80_106184</name>
</gene>
<keyword evidence="6 9" id="KW-1133">Transmembrane helix</keyword>
<feature type="domain" description="Tripartite ATP-independent periplasmic transporters DctQ component" evidence="10">
    <location>
        <begin position="46"/>
        <end position="179"/>
    </location>
</feature>
<keyword evidence="5 9" id="KW-0812">Transmembrane</keyword>
<feature type="transmembrane region" description="Helical" evidence="9">
    <location>
        <begin position="72"/>
        <end position="89"/>
    </location>
</feature>
<keyword evidence="12" id="KW-1185">Reference proteome</keyword>
<dbReference type="GO" id="GO:0022857">
    <property type="term" value="F:transmembrane transporter activity"/>
    <property type="evidence" value="ECO:0007669"/>
    <property type="project" value="UniProtKB-UniRule"/>
</dbReference>
<evidence type="ECO:0000256" key="7">
    <source>
        <dbReference type="ARBA" id="ARBA00023136"/>
    </source>
</evidence>
<comment type="caution">
    <text evidence="11">The sequence shown here is derived from an EMBL/GenBank/DDBJ whole genome shotgun (WGS) entry which is preliminary data.</text>
</comment>
<accession>A0A366JCB0</accession>
<dbReference type="InterPro" id="IPR055348">
    <property type="entry name" value="DctQ"/>
</dbReference>
<sequence>MHTHSDNALTGSAVEQPHLPNTKLSNGIDALLKTIGNAVSWVWVLLMGIIILNVFMRYALGEGRIEFEELQWHLYAVGWLIGLSYCFTFDEHVRVDLIHERLSLRSQAWIELLGMLFLLTPFIGVVIWYALPFISYSWELNEVSTAPGGLPYRWAIKAFLLLGFILLALAVIARLSRVLALLCQCRPPRSNNNVSHS</sequence>
<keyword evidence="3" id="KW-1003">Cell membrane</keyword>
<dbReference type="InterPro" id="IPR007387">
    <property type="entry name" value="TRAP_DctQ"/>
</dbReference>
<dbReference type="PANTHER" id="PTHR35011">
    <property type="entry name" value="2,3-DIKETO-L-GULONATE TRAP TRANSPORTER SMALL PERMEASE PROTEIN YIAM"/>
    <property type="match status" value="1"/>
</dbReference>